<comment type="similarity">
    <text evidence="1 2">Belongs to the iron/ascorbate-dependent oxidoreductase family.</text>
</comment>
<dbReference type="Pfam" id="PF03171">
    <property type="entry name" value="2OG-FeII_Oxy"/>
    <property type="match status" value="1"/>
</dbReference>
<gene>
    <name evidence="4" type="ORF">MPDQ_006458</name>
</gene>
<dbReference type="Proteomes" id="UP000319663">
    <property type="component" value="Unassembled WGS sequence"/>
</dbReference>
<dbReference type="Pfam" id="PF14226">
    <property type="entry name" value="DIOX_N"/>
    <property type="match status" value="1"/>
</dbReference>
<evidence type="ECO:0000313" key="4">
    <source>
        <dbReference type="EMBL" id="TQB72815.1"/>
    </source>
</evidence>
<evidence type="ECO:0000256" key="1">
    <source>
        <dbReference type="ARBA" id="ARBA00008056"/>
    </source>
</evidence>
<dbReference type="InterPro" id="IPR027443">
    <property type="entry name" value="IPNS-like_sf"/>
</dbReference>
<dbReference type="Gene3D" id="2.60.120.330">
    <property type="entry name" value="B-lactam Antibiotic, Isopenicillin N Synthase, Chain"/>
    <property type="match status" value="1"/>
</dbReference>
<dbReference type="GO" id="GO:0044283">
    <property type="term" value="P:small molecule biosynthetic process"/>
    <property type="evidence" value="ECO:0007669"/>
    <property type="project" value="UniProtKB-ARBA"/>
</dbReference>
<accession>A0A507QXV9</accession>
<evidence type="ECO:0000313" key="5">
    <source>
        <dbReference type="Proteomes" id="UP000319663"/>
    </source>
</evidence>
<evidence type="ECO:0000256" key="2">
    <source>
        <dbReference type="RuleBase" id="RU003682"/>
    </source>
</evidence>
<dbReference type="InterPro" id="IPR005123">
    <property type="entry name" value="Oxoglu/Fe-dep_dioxygenase_dom"/>
</dbReference>
<dbReference type="InterPro" id="IPR026992">
    <property type="entry name" value="DIOX_N"/>
</dbReference>
<name>A0A507QXV9_MONPU</name>
<dbReference type="PANTHER" id="PTHR47990">
    <property type="entry name" value="2-OXOGLUTARATE (2OG) AND FE(II)-DEPENDENT OXYGENASE SUPERFAMILY PROTEIN-RELATED"/>
    <property type="match status" value="1"/>
</dbReference>
<protein>
    <recommendedName>
        <fullName evidence="3">Fe2OG dioxygenase domain-containing protein</fullName>
    </recommendedName>
</protein>
<dbReference type="SUPFAM" id="SSF51197">
    <property type="entry name" value="Clavaminate synthase-like"/>
    <property type="match status" value="1"/>
</dbReference>
<dbReference type="AlphaFoldDB" id="A0A507QXV9"/>
<dbReference type="GO" id="GO:0046872">
    <property type="term" value="F:metal ion binding"/>
    <property type="evidence" value="ECO:0007669"/>
    <property type="project" value="UniProtKB-KW"/>
</dbReference>
<reference evidence="4 5" key="1">
    <citation type="submission" date="2019-06" db="EMBL/GenBank/DDBJ databases">
        <title>Wine fermentation using esterase from Monascus purpureus.</title>
        <authorList>
            <person name="Geng C."/>
            <person name="Zhang Y."/>
        </authorList>
    </citation>
    <scope>NUCLEOTIDE SEQUENCE [LARGE SCALE GENOMIC DNA]</scope>
    <source>
        <strain evidence="4">HQ1</strain>
    </source>
</reference>
<dbReference type="STRING" id="5098.A0A507QXV9"/>
<keyword evidence="5" id="KW-1185">Reference proteome</keyword>
<dbReference type="InterPro" id="IPR050231">
    <property type="entry name" value="Iron_ascorbate_oxido_reductase"/>
</dbReference>
<keyword evidence="2" id="KW-0408">Iron</keyword>
<comment type="caution">
    <text evidence="4">The sequence shown here is derived from an EMBL/GenBank/DDBJ whole genome shotgun (WGS) entry which is preliminary data.</text>
</comment>
<evidence type="ECO:0000259" key="3">
    <source>
        <dbReference type="PROSITE" id="PS51471"/>
    </source>
</evidence>
<dbReference type="PROSITE" id="PS51471">
    <property type="entry name" value="FE2OG_OXY"/>
    <property type="match status" value="1"/>
</dbReference>
<organism evidence="4 5">
    <name type="scientific">Monascus purpureus</name>
    <name type="common">Red mold</name>
    <name type="synonym">Monascus anka</name>
    <dbReference type="NCBI Taxonomy" id="5098"/>
    <lineage>
        <taxon>Eukaryota</taxon>
        <taxon>Fungi</taxon>
        <taxon>Dikarya</taxon>
        <taxon>Ascomycota</taxon>
        <taxon>Pezizomycotina</taxon>
        <taxon>Eurotiomycetes</taxon>
        <taxon>Eurotiomycetidae</taxon>
        <taxon>Eurotiales</taxon>
        <taxon>Aspergillaceae</taxon>
        <taxon>Monascus</taxon>
    </lineage>
</organism>
<feature type="domain" description="Fe2OG dioxygenase" evidence="3">
    <location>
        <begin position="177"/>
        <end position="283"/>
    </location>
</feature>
<proteinExistence type="inferred from homology"/>
<sequence>MDTAPPSGANIAHFPTLDAAKLLQRDEGEIQNLLQACKTYGFFSLNLATTETSYMIDAWNDVLAFMDAYFDQPSEVKLKDERHSDIHGYEPCGTSTGATDERLDHYESLKVCLQISFTECKCRSENLAPALKQNLPLFETFIGGAHRLVMTLLECLTQALGNQIPAPLESFHDESQPTTSTMAMFRYPRQTEEEAAKGVGHNKHTDIGTFTFLLCRQWGLQVLSPVENKWLYVAPKKDHAIINVGDSLRFLTGNRLLSAVHRVLPFTHRQLEHRHSIAFFLRPADNTVYRDSKNRLVTARSWHDEKFDHFRASHEKQSAECILTGGMERSDRIVAFPSA</sequence>
<dbReference type="GO" id="GO:0016491">
    <property type="term" value="F:oxidoreductase activity"/>
    <property type="evidence" value="ECO:0007669"/>
    <property type="project" value="UniProtKB-KW"/>
</dbReference>
<dbReference type="EMBL" id="VIFY01000056">
    <property type="protein sequence ID" value="TQB72815.1"/>
    <property type="molecule type" value="Genomic_DNA"/>
</dbReference>
<keyword evidence="2" id="KW-0560">Oxidoreductase</keyword>
<dbReference type="InterPro" id="IPR044861">
    <property type="entry name" value="IPNS-like_FE2OG_OXY"/>
</dbReference>
<keyword evidence="2" id="KW-0479">Metal-binding</keyword>